<dbReference type="InterPro" id="IPR004785">
    <property type="entry name" value="RpiB"/>
</dbReference>
<feature type="binding site" evidence="4">
    <location>
        <position position="138"/>
    </location>
    <ligand>
        <name>D-ribulose 5-phosphate</name>
        <dbReference type="ChEBI" id="CHEBI:58121"/>
    </ligand>
</feature>
<dbReference type="AlphaFoldDB" id="A0A1F7WFU0"/>
<dbReference type="GO" id="GO:0019316">
    <property type="term" value="P:D-allose catabolic process"/>
    <property type="evidence" value="ECO:0007669"/>
    <property type="project" value="TreeGrafter"/>
</dbReference>
<dbReference type="NCBIfam" id="TIGR01120">
    <property type="entry name" value="rpiB"/>
    <property type="match status" value="1"/>
</dbReference>
<dbReference type="EMBL" id="MGFH01000228">
    <property type="protein sequence ID" value="OGM01716.1"/>
    <property type="molecule type" value="Genomic_DNA"/>
</dbReference>
<gene>
    <name evidence="5" type="ORF">A2008_10890</name>
</gene>
<evidence type="ECO:0000313" key="6">
    <source>
        <dbReference type="Proteomes" id="UP000178735"/>
    </source>
</evidence>
<feature type="binding site" evidence="4">
    <location>
        <position position="115"/>
    </location>
    <ligand>
        <name>D-ribulose 5-phosphate</name>
        <dbReference type="ChEBI" id="CHEBI:58121"/>
    </ligand>
</feature>
<organism evidence="5 6">
    <name type="scientific">Candidatus Wallbacteria bacterium GWC2_49_35</name>
    <dbReference type="NCBI Taxonomy" id="1817813"/>
    <lineage>
        <taxon>Bacteria</taxon>
        <taxon>Candidatus Walliibacteriota</taxon>
    </lineage>
</organism>
<dbReference type="SUPFAM" id="SSF89623">
    <property type="entry name" value="Ribose/Galactose isomerase RpiB/AlsB"/>
    <property type="match status" value="1"/>
</dbReference>
<feature type="binding site" evidence="4">
    <location>
        <begin position="72"/>
        <end position="76"/>
    </location>
    <ligand>
        <name>D-ribulose 5-phosphate</name>
        <dbReference type="ChEBI" id="CHEBI:58121"/>
    </ligand>
</feature>
<feature type="binding site" evidence="4">
    <location>
        <position position="105"/>
    </location>
    <ligand>
        <name>D-ribulose 5-phosphate</name>
        <dbReference type="ChEBI" id="CHEBI:58121"/>
    </ligand>
</feature>
<dbReference type="PIRSF" id="PIRSF005384">
    <property type="entry name" value="RpiB_LacA_B"/>
    <property type="match status" value="1"/>
</dbReference>
<name>A0A1F7WFU0_9BACT</name>
<dbReference type="Proteomes" id="UP000178735">
    <property type="component" value="Unassembled WGS sequence"/>
</dbReference>
<dbReference type="PANTHER" id="PTHR30345">
    <property type="entry name" value="RIBOSE-5-PHOSPHATE ISOMERASE B"/>
    <property type="match status" value="1"/>
</dbReference>
<comment type="caution">
    <text evidence="5">The sequence shown here is derived from an EMBL/GenBank/DDBJ whole genome shotgun (WGS) entry which is preliminary data.</text>
</comment>
<feature type="binding site" evidence="4">
    <location>
        <position position="142"/>
    </location>
    <ligand>
        <name>D-ribulose 5-phosphate</name>
        <dbReference type="ChEBI" id="CHEBI:58121"/>
    </ligand>
</feature>
<evidence type="ECO:0000256" key="1">
    <source>
        <dbReference type="ARBA" id="ARBA00008754"/>
    </source>
</evidence>
<dbReference type="InterPro" id="IPR003500">
    <property type="entry name" value="RpiB_LacA_LacB"/>
</dbReference>
<dbReference type="NCBIfam" id="TIGR00689">
    <property type="entry name" value="rpiB_lacA_lacB"/>
    <property type="match status" value="1"/>
</dbReference>
<evidence type="ECO:0000256" key="4">
    <source>
        <dbReference type="PIRSR" id="PIRSR005384-2"/>
    </source>
</evidence>
<evidence type="ECO:0000256" key="3">
    <source>
        <dbReference type="PIRSR" id="PIRSR005384-1"/>
    </source>
</evidence>
<sequence length="142" mass="15163">MEKGLKIAIGSDHGGARLKNEIVEFIKKELKTHSVEDFGGAECVSSDYPDMAAAVCEKVASGDYDIGILVCGTGQGMAIYANKVKGIRAVCVTDPTVARFTREHNDANVVCLGGRITGFEIAADIVKTFIGTEFAGGRHQRR</sequence>
<dbReference type="GO" id="GO:0009052">
    <property type="term" value="P:pentose-phosphate shunt, non-oxidative branch"/>
    <property type="evidence" value="ECO:0007669"/>
    <property type="project" value="TreeGrafter"/>
</dbReference>
<comment type="similarity">
    <text evidence="1">Belongs to the LacAB/RpiB family.</text>
</comment>
<proteinExistence type="inferred from homology"/>
<feature type="non-terminal residue" evidence="5">
    <location>
        <position position="142"/>
    </location>
</feature>
<dbReference type="GO" id="GO:0004751">
    <property type="term" value="F:ribose-5-phosphate isomerase activity"/>
    <property type="evidence" value="ECO:0007669"/>
    <property type="project" value="TreeGrafter"/>
</dbReference>
<keyword evidence="2 5" id="KW-0413">Isomerase</keyword>
<accession>A0A1F7WFU0</accession>
<dbReference type="PANTHER" id="PTHR30345:SF0">
    <property type="entry name" value="DNA DAMAGE-REPAIR_TOLERATION PROTEIN DRT102"/>
    <property type="match status" value="1"/>
</dbReference>
<feature type="active site" description="Proton acceptor" evidence="3">
    <location>
        <position position="71"/>
    </location>
</feature>
<evidence type="ECO:0000313" key="5">
    <source>
        <dbReference type="EMBL" id="OGM01716.1"/>
    </source>
</evidence>
<reference evidence="5 6" key="1">
    <citation type="journal article" date="2016" name="Nat. Commun.">
        <title>Thousands of microbial genomes shed light on interconnected biogeochemical processes in an aquifer system.</title>
        <authorList>
            <person name="Anantharaman K."/>
            <person name="Brown C.T."/>
            <person name="Hug L.A."/>
            <person name="Sharon I."/>
            <person name="Castelle C.J."/>
            <person name="Probst A.J."/>
            <person name="Thomas B.C."/>
            <person name="Singh A."/>
            <person name="Wilkins M.J."/>
            <person name="Karaoz U."/>
            <person name="Brodie E.L."/>
            <person name="Williams K.H."/>
            <person name="Hubbard S.S."/>
            <person name="Banfield J.F."/>
        </authorList>
    </citation>
    <scope>NUCLEOTIDE SEQUENCE [LARGE SCALE GENOMIC DNA]</scope>
</reference>
<dbReference type="Pfam" id="PF02502">
    <property type="entry name" value="LacAB_rpiB"/>
    <property type="match status" value="1"/>
</dbReference>
<dbReference type="STRING" id="1817813.A2008_10890"/>
<protein>
    <submittedName>
        <fullName evidence="5">Ribose 5-phosphate isomerase B</fullName>
    </submittedName>
</protein>
<dbReference type="NCBIfam" id="NF004051">
    <property type="entry name" value="PRK05571.1"/>
    <property type="match status" value="1"/>
</dbReference>
<feature type="binding site" evidence="4">
    <location>
        <begin position="12"/>
        <end position="13"/>
    </location>
    <ligand>
        <name>D-ribulose 5-phosphate</name>
        <dbReference type="ChEBI" id="CHEBI:58121"/>
    </ligand>
</feature>
<dbReference type="Gene3D" id="3.40.1400.10">
    <property type="entry name" value="Sugar-phosphate isomerase, RpiB/LacA/LacB"/>
    <property type="match status" value="1"/>
</dbReference>
<evidence type="ECO:0000256" key="2">
    <source>
        <dbReference type="ARBA" id="ARBA00023235"/>
    </source>
</evidence>
<feature type="active site" description="Proton donor" evidence="3">
    <location>
        <position position="104"/>
    </location>
</feature>
<dbReference type="InterPro" id="IPR036569">
    <property type="entry name" value="RpiB_LacA_LacB_sf"/>
</dbReference>